<gene>
    <name evidence="1" type="ORF">SAMN05421842_101251</name>
</gene>
<reference evidence="1 2" key="1">
    <citation type="submission" date="2016-10" db="EMBL/GenBank/DDBJ databases">
        <authorList>
            <person name="de Groot N.N."/>
        </authorList>
    </citation>
    <scope>NUCLEOTIDE SEQUENCE [LARGE SCALE GENOMIC DNA]</scope>
    <source>
        <strain evidence="1 2">DSM 12992</strain>
    </source>
</reference>
<dbReference type="STRING" id="119641.SAMN05421842_101251"/>
<dbReference type="EMBL" id="FOMG01000001">
    <property type="protein sequence ID" value="SFC21334.1"/>
    <property type="molecule type" value="Genomic_DNA"/>
</dbReference>
<dbReference type="RefSeq" id="WP_175559916.1">
    <property type="nucleotide sequence ID" value="NZ_FOMG01000001.1"/>
</dbReference>
<dbReference type="Proteomes" id="UP000199263">
    <property type="component" value="Unassembled WGS sequence"/>
</dbReference>
<protein>
    <submittedName>
        <fullName evidence="1">Uncharacterized protein</fullName>
    </submittedName>
</protein>
<evidence type="ECO:0000313" key="1">
    <source>
        <dbReference type="EMBL" id="SFC21334.1"/>
    </source>
</evidence>
<sequence>MGNIIKINMYLEMKRKTNNEFKLESVEEVILKYNDWIKRTHREDKIENYEKFLQAQ</sequence>
<proteinExistence type="predicted"/>
<name>A0A1I1HBJ6_9CLOT</name>
<evidence type="ECO:0000313" key="2">
    <source>
        <dbReference type="Proteomes" id="UP000199263"/>
    </source>
</evidence>
<organism evidence="1 2">
    <name type="scientific">Clostridium uliginosum</name>
    <dbReference type="NCBI Taxonomy" id="119641"/>
    <lineage>
        <taxon>Bacteria</taxon>
        <taxon>Bacillati</taxon>
        <taxon>Bacillota</taxon>
        <taxon>Clostridia</taxon>
        <taxon>Eubacteriales</taxon>
        <taxon>Clostridiaceae</taxon>
        <taxon>Clostridium</taxon>
    </lineage>
</organism>
<dbReference type="AlphaFoldDB" id="A0A1I1HBJ6"/>
<accession>A0A1I1HBJ6</accession>
<keyword evidence="2" id="KW-1185">Reference proteome</keyword>